<comment type="caution">
    <text evidence="4">The sequence shown here is derived from an EMBL/GenBank/DDBJ whole genome shotgun (WGS) entry which is preliminary data.</text>
</comment>
<name>A0A2V1GQP2_9GAMM</name>
<evidence type="ECO:0000259" key="3">
    <source>
        <dbReference type="PROSITE" id="PS51898"/>
    </source>
</evidence>
<dbReference type="InterPro" id="IPR013762">
    <property type="entry name" value="Integrase-like_cat_sf"/>
</dbReference>
<evidence type="ECO:0000313" key="5">
    <source>
        <dbReference type="Proteomes" id="UP000244906"/>
    </source>
</evidence>
<dbReference type="AlphaFoldDB" id="A0A2V1GQP2"/>
<dbReference type="PROSITE" id="PS51898">
    <property type="entry name" value="TYR_RECOMBINASE"/>
    <property type="match status" value="1"/>
</dbReference>
<keyword evidence="2" id="KW-0233">DNA recombination</keyword>
<protein>
    <recommendedName>
        <fullName evidence="3">Tyr recombinase domain-containing protein</fullName>
    </recommendedName>
</protein>
<dbReference type="GO" id="GO:0006310">
    <property type="term" value="P:DNA recombination"/>
    <property type="evidence" value="ECO:0007669"/>
    <property type="project" value="UniProtKB-KW"/>
</dbReference>
<dbReference type="PANTHER" id="PTHR30349:SF64">
    <property type="entry name" value="PROPHAGE INTEGRASE INTD-RELATED"/>
    <property type="match status" value="1"/>
</dbReference>
<evidence type="ECO:0000256" key="1">
    <source>
        <dbReference type="ARBA" id="ARBA00022908"/>
    </source>
</evidence>
<sequence length="114" mass="13034">MALCYKPAPFEWKWQYLFPATRLCIDRETGELKRHHLHETVLRKALRKATITSGITKKISCHSLRHSFATHLLESGADIRTVQEQLGHKSVETTQIYTHVINHGASAVKSPLDF</sequence>
<dbReference type="PANTHER" id="PTHR30349">
    <property type="entry name" value="PHAGE INTEGRASE-RELATED"/>
    <property type="match status" value="1"/>
</dbReference>
<accession>A0A2V1GQP2</accession>
<dbReference type="SUPFAM" id="SSF56349">
    <property type="entry name" value="DNA breaking-rejoining enzymes"/>
    <property type="match status" value="1"/>
</dbReference>
<evidence type="ECO:0000256" key="2">
    <source>
        <dbReference type="ARBA" id="ARBA00023172"/>
    </source>
</evidence>
<dbReference type="GO" id="GO:0015074">
    <property type="term" value="P:DNA integration"/>
    <property type="evidence" value="ECO:0007669"/>
    <property type="project" value="UniProtKB-KW"/>
</dbReference>
<dbReference type="Gene3D" id="1.10.443.10">
    <property type="entry name" value="Intergrase catalytic core"/>
    <property type="match status" value="1"/>
</dbReference>
<dbReference type="InterPro" id="IPR002104">
    <property type="entry name" value="Integrase_catalytic"/>
</dbReference>
<keyword evidence="5" id="KW-1185">Reference proteome</keyword>
<dbReference type="OrthoDB" id="9801717at2"/>
<feature type="domain" description="Tyr recombinase" evidence="3">
    <location>
        <begin position="1"/>
        <end position="110"/>
    </location>
</feature>
<gene>
    <name evidence="4" type="ORF">DC094_19845</name>
</gene>
<dbReference type="InterPro" id="IPR050090">
    <property type="entry name" value="Tyrosine_recombinase_XerCD"/>
</dbReference>
<dbReference type="EMBL" id="QDDL01000013">
    <property type="protein sequence ID" value="PVZ64320.1"/>
    <property type="molecule type" value="Genomic_DNA"/>
</dbReference>
<keyword evidence="1" id="KW-0229">DNA integration</keyword>
<dbReference type="GO" id="GO:0003677">
    <property type="term" value="F:DNA binding"/>
    <property type="evidence" value="ECO:0007669"/>
    <property type="project" value="InterPro"/>
</dbReference>
<dbReference type="InterPro" id="IPR011010">
    <property type="entry name" value="DNA_brk_join_enz"/>
</dbReference>
<proteinExistence type="predicted"/>
<reference evidence="4 5" key="1">
    <citation type="submission" date="2018-04" db="EMBL/GenBank/DDBJ databases">
        <title>Thalassorhabdus spongiae gen. nov., sp. nov., isolated from a marine sponge in South-West Iceland.</title>
        <authorList>
            <person name="Knobloch S."/>
            <person name="Daussin A."/>
            <person name="Johannsson R."/>
            <person name="Marteinsson V.T."/>
        </authorList>
    </citation>
    <scope>NUCLEOTIDE SEQUENCE [LARGE SCALE GENOMIC DNA]</scope>
    <source>
        <strain evidence="4 5">Hp12</strain>
    </source>
</reference>
<evidence type="ECO:0000313" key="4">
    <source>
        <dbReference type="EMBL" id="PVZ64320.1"/>
    </source>
</evidence>
<organism evidence="4 5">
    <name type="scientific">Pelagibaculum spongiae</name>
    <dbReference type="NCBI Taxonomy" id="2080658"/>
    <lineage>
        <taxon>Bacteria</taxon>
        <taxon>Pseudomonadati</taxon>
        <taxon>Pseudomonadota</taxon>
        <taxon>Gammaproteobacteria</taxon>
        <taxon>Oceanospirillales</taxon>
        <taxon>Pelagibaculum</taxon>
    </lineage>
</organism>
<dbReference type="Pfam" id="PF00589">
    <property type="entry name" value="Phage_integrase"/>
    <property type="match status" value="1"/>
</dbReference>
<dbReference type="Proteomes" id="UP000244906">
    <property type="component" value="Unassembled WGS sequence"/>
</dbReference>